<evidence type="ECO:0000313" key="1">
    <source>
        <dbReference type="EMBL" id="TGD44346.1"/>
    </source>
</evidence>
<organism evidence="1 2">
    <name type="scientific">Pseudotabrizicola sediminis</name>
    <dbReference type="NCBI Taxonomy" id="2486418"/>
    <lineage>
        <taxon>Bacteria</taxon>
        <taxon>Pseudomonadati</taxon>
        <taxon>Pseudomonadota</taxon>
        <taxon>Alphaproteobacteria</taxon>
        <taxon>Rhodobacterales</taxon>
        <taxon>Paracoccaceae</taxon>
        <taxon>Pseudotabrizicola</taxon>
    </lineage>
</organism>
<dbReference type="Gene3D" id="3.10.450.50">
    <property type="match status" value="1"/>
</dbReference>
<evidence type="ECO:0008006" key="3">
    <source>
        <dbReference type="Google" id="ProtNLM"/>
    </source>
</evidence>
<dbReference type="Proteomes" id="UP000297741">
    <property type="component" value="Unassembled WGS sequence"/>
</dbReference>
<dbReference type="EMBL" id="RPEM01000003">
    <property type="protein sequence ID" value="TGD44346.1"/>
    <property type="molecule type" value="Genomic_DNA"/>
</dbReference>
<dbReference type="RefSeq" id="WP_135429623.1">
    <property type="nucleotide sequence ID" value="NZ_RPEM01000003.1"/>
</dbReference>
<dbReference type="InterPro" id="IPR032710">
    <property type="entry name" value="NTF2-like_dom_sf"/>
</dbReference>
<keyword evidence="2" id="KW-1185">Reference proteome</keyword>
<name>A0ABY2KS08_9RHOB</name>
<evidence type="ECO:0000313" key="2">
    <source>
        <dbReference type="Proteomes" id="UP000297741"/>
    </source>
</evidence>
<proteinExistence type="predicted"/>
<gene>
    <name evidence="1" type="ORF">EEB11_06630</name>
</gene>
<reference evidence="1 2" key="1">
    <citation type="submission" date="2018-11" db="EMBL/GenBank/DDBJ databases">
        <title>Tabrizicola sp. isolated from sediment of alpine lake.</title>
        <authorList>
            <person name="Liu Z."/>
        </authorList>
    </citation>
    <scope>NUCLEOTIDE SEQUENCE [LARGE SCALE GENOMIC DNA]</scope>
    <source>
        <strain evidence="1 2">DRYC-M-16</strain>
    </source>
</reference>
<sequence length="137" mass="15225">MQAATILQSHLDDMAAAIMAKDFAAYLNGVVLPLHLVTHDENMSIVTEEDLRDGFDSFCEMLRSQRTTDYIRLVDSAQLLSPDLITGRYTTHVIAGATRVFDPFVSQTSLRRAGGRWRAASITNSVARSRWPLLMPG</sequence>
<accession>A0ABY2KS08</accession>
<comment type="caution">
    <text evidence="1">The sequence shown here is derived from an EMBL/GenBank/DDBJ whole genome shotgun (WGS) entry which is preliminary data.</text>
</comment>
<protein>
    <recommendedName>
        <fullName evidence="3">SnoaL-like domain-containing protein</fullName>
    </recommendedName>
</protein>
<dbReference type="SUPFAM" id="SSF54427">
    <property type="entry name" value="NTF2-like"/>
    <property type="match status" value="1"/>
</dbReference>